<protein>
    <recommendedName>
        <fullName evidence="5">HTH araC/xylS-type domain-containing protein</fullName>
    </recommendedName>
</protein>
<dbReference type="PANTHER" id="PTHR43280">
    <property type="entry name" value="ARAC-FAMILY TRANSCRIPTIONAL REGULATOR"/>
    <property type="match status" value="1"/>
</dbReference>
<sequence>MKAYSYLLFFFSSLGAFNGVILALWLFVRKNKQPSDTWLAVLLLLISVRIAKSVAFYFIPTLDKSILQIGLTACCLLGPCLVVYTYTKSKSVTVNNFPSRLFICLVGIVFTIGMIYPYNENLELWQYWLYRGSSYVWFVCLIIASYLYYSRFKEVAGNWKQLLSEQTFITIVGCSLIWLAYFTASYTSYIMGAISFSVVLYLSSIILLKPPSPSSNKIDKYANNKLSKEQAEHYSILLNQLMAKDQLYIDPQLTLPRLAKRLSTSHTVLSQLLNKHYQMNFKQYVNSLRVACAKGLLLEHPNTSIDDIAEQSGFSAPSTFYNAFKQQTGLTPNKFRTLNL</sequence>
<evidence type="ECO:0000256" key="2">
    <source>
        <dbReference type="ARBA" id="ARBA00023125"/>
    </source>
</evidence>
<organism evidence="6 7">
    <name type="scientific">Pseudoalteromonas porphyrae</name>
    <dbReference type="NCBI Taxonomy" id="187330"/>
    <lineage>
        <taxon>Bacteria</taxon>
        <taxon>Pseudomonadati</taxon>
        <taxon>Pseudomonadota</taxon>
        <taxon>Gammaproteobacteria</taxon>
        <taxon>Alteromonadales</taxon>
        <taxon>Pseudoalteromonadaceae</taxon>
        <taxon>Pseudoalteromonas</taxon>
    </lineage>
</organism>
<dbReference type="InterPro" id="IPR009057">
    <property type="entry name" value="Homeodomain-like_sf"/>
</dbReference>
<dbReference type="SMART" id="SM00342">
    <property type="entry name" value="HTH_ARAC"/>
    <property type="match status" value="1"/>
</dbReference>
<feature type="transmembrane region" description="Helical" evidence="4">
    <location>
        <begin position="162"/>
        <end position="182"/>
    </location>
</feature>
<dbReference type="PRINTS" id="PR00032">
    <property type="entry name" value="HTHARAC"/>
</dbReference>
<gene>
    <name evidence="6" type="ORF">ADS77_10420</name>
</gene>
<dbReference type="EMBL" id="LHPH01000010">
    <property type="protein sequence ID" value="KPH63093.1"/>
    <property type="molecule type" value="Genomic_DNA"/>
</dbReference>
<evidence type="ECO:0000256" key="1">
    <source>
        <dbReference type="ARBA" id="ARBA00023015"/>
    </source>
</evidence>
<dbReference type="PROSITE" id="PS00041">
    <property type="entry name" value="HTH_ARAC_FAMILY_1"/>
    <property type="match status" value="1"/>
</dbReference>
<evidence type="ECO:0000256" key="3">
    <source>
        <dbReference type="ARBA" id="ARBA00023163"/>
    </source>
</evidence>
<dbReference type="AlphaFoldDB" id="A0A0N1MVN2"/>
<evidence type="ECO:0000313" key="7">
    <source>
        <dbReference type="Proteomes" id="UP000037848"/>
    </source>
</evidence>
<keyword evidence="4" id="KW-0812">Transmembrane</keyword>
<dbReference type="PATRIC" id="fig|187330.3.peg.4198"/>
<name>A0A0N1MVN2_9GAMM</name>
<dbReference type="PANTHER" id="PTHR43280:SF2">
    <property type="entry name" value="HTH-TYPE TRANSCRIPTIONAL REGULATOR EXSA"/>
    <property type="match status" value="1"/>
</dbReference>
<feature type="transmembrane region" description="Helical" evidence="4">
    <location>
        <begin position="39"/>
        <end position="59"/>
    </location>
</feature>
<dbReference type="OrthoDB" id="6283866at2"/>
<feature type="transmembrane region" description="Helical" evidence="4">
    <location>
        <begin position="6"/>
        <end position="27"/>
    </location>
</feature>
<dbReference type="Pfam" id="PF12833">
    <property type="entry name" value="HTH_18"/>
    <property type="match status" value="1"/>
</dbReference>
<dbReference type="GO" id="GO:0003700">
    <property type="term" value="F:DNA-binding transcription factor activity"/>
    <property type="evidence" value="ECO:0007669"/>
    <property type="project" value="InterPro"/>
</dbReference>
<feature type="domain" description="HTH araC/xylS-type" evidence="5">
    <location>
        <begin position="239"/>
        <end position="338"/>
    </location>
</feature>
<keyword evidence="1" id="KW-0805">Transcription regulation</keyword>
<accession>A0A0N1MVN2</accession>
<evidence type="ECO:0000313" key="6">
    <source>
        <dbReference type="EMBL" id="KPH63093.1"/>
    </source>
</evidence>
<proteinExistence type="predicted"/>
<dbReference type="InterPro" id="IPR020449">
    <property type="entry name" value="Tscrpt_reg_AraC-type_HTH"/>
</dbReference>
<reference evidence="6 7" key="1">
    <citation type="submission" date="2015-08" db="EMBL/GenBank/DDBJ databases">
        <title>Draft Genome Sequence of Pseudoalteromonas porphyrae UCD-SED14.</title>
        <authorList>
            <person name="Coil D.A."/>
            <person name="Jospin G."/>
            <person name="Lee R.D."/>
            <person name="Eisen J.A."/>
        </authorList>
    </citation>
    <scope>NUCLEOTIDE SEQUENCE [LARGE SCALE GENOMIC DNA]</scope>
    <source>
        <strain evidence="6 7">UCD-SED14</strain>
    </source>
</reference>
<dbReference type="Gene3D" id="1.10.10.60">
    <property type="entry name" value="Homeodomain-like"/>
    <property type="match status" value="2"/>
</dbReference>
<keyword evidence="3" id="KW-0804">Transcription</keyword>
<dbReference type="InterPro" id="IPR018060">
    <property type="entry name" value="HTH_AraC"/>
</dbReference>
<keyword evidence="4" id="KW-0472">Membrane</keyword>
<evidence type="ECO:0000256" key="4">
    <source>
        <dbReference type="SAM" id="Phobius"/>
    </source>
</evidence>
<dbReference type="GO" id="GO:0043565">
    <property type="term" value="F:sequence-specific DNA binding"/>
    <property type="evidence" value="ECO:0007669"/>
    <property type="project" value="InterPro"/>
</dbReference>
<feature type="transmembrane region" description="Helical" evidence="4">
    <location>
        <begin position="99"/>
        <end position="116"/>
    </location>
</feature>
<keyword evidence="7" id="KW-1185">Reference proteome</keyword>
<dbReference type="RefSeq" id="WP_054454300.1">
    <property type="nucleotide sequence ID" value="NZ_LHPH01000010.1"/>
</dbReference>
<dbReference type="PROSITE" id="PS01124">
    <property type="entry name" value="HTH_ARAC_FAMILY_2"/>
    <property type="match status" value="1"/>
</dbReference>
<keyword evidence="2" id="KW-0238">DNA-binding</keyword>
<dbReference type="SUPFAM" id="SSF46689">
    <property type="entry name" value="Homeodomain-like"/>
    <property type="match status" value="1"/>
</dbReference>
<dbReference type="Proteomes" id="UP000037848">
    <property type="component" value="Unassembled WGS sequence"/>
</dbReference>
<dbReference type="InterPro" id="IPR018062">
    <property type="entry name" value="HTH_AraC-typ_CS"/>
</dbReference>
<keyword evidence="4" id="KW-1133">Transmembrane helix</keyword>
<feature type="transmembrane region" description="Helical" evidence="4">
    <location>
        <begin position="65"/>
        <end position="87"/>
    </location>
</feature>
<feature type="transmembrane region" description="Helical" evidence="4">
    <location>
        <begin position="188"/>
        <end position="208"/>
    </location>
</feature>
<feature type="transmembrane region" description="Helical" evidence="4">
    <location>
        <begin position="128"/>
        <end position="150"/>
    </location>
</feature>
<evidence type="ECO:0000259" key="5">
    <source>
        <dbReference type="PROSITE" id="PS01124"/>
    </source>
</evidence>
<comment type="caution">
    <text evidence="6">The sequence shown here is derived from an EMBL/GenBank/DDBJ whole genome shotgun (WGS) entry which is preliminary data.</text>
</comment>